<dbReference type="PIRSF" id="PIRSF000615">
    <property type="entry name" value="TyrPK_CSF1-R"/>
    <property type="match status" value="1"/>
</dbReference>
<feature type="domain" description="Ig-like" evidence="21">
    <location>
        <begin position="412"/>
        <end position="497"/>
    </location>
</feature>
<evidence type="ECO:0000256" key="3">
    <source>
        <dbReference type="ARBA" id="ARBA00022553"/>
    </source>
</evidence>
<feature type="binding site" evidence="15">
    <location>
        <position position="774"/>
    </location>
    <ligand>
        <name>ATP</name>
        <dbReference type="ChEBI" id="CHEBI:30616"/>
    </ligand>
</feature>
<dbReference type="FunFam" id="2.60.40.10:FF:000390">
    <property type="entry name" value="Protein tyrosine kinase 7 (inactive)"/>
    <property type="match status" value="1"/>
</dbReference>
<dbReference type="GO" id="GO:0004672">
    <property type="term" value="F:protein kinase activity"/>
    <property type="evidence" value="ECO:0007669"/>
    <property type="project" value="InterPro"/>
</dbReference>
<evidence type="ECO:0000256" key="17">
    <source>
        <dbReference type="SAM" id="MobiDB-lite"/>
    </source>
</evidence>
<dbReference type="PROSITE" id="PS50011">
    <property type="entry name" value="PROTEIN_KINASE_DOM"/>
    <property type="match status" value="1"/>
</dbReference>
<dbReference type="CDD" id="cd05046">
    <property type="entry name" value="PTK_CCK4"/>
    <property type="match status" value="1"/>
</dbReference>
<evidence type="ECO:0000313" key="22">
    <source>
        <dbReference type="Ensembl" id="ENSECAP00000031420.2"/>
    </source>
</evidence>
<dbReference type="InterPro" id="IPR003598">
    <property type="entry name" value="Ig_sub2"/>
</dbReference>
<dbReference type="FunFam" id="2.60.40.10:FF:000341">
    <property type="entry name" value="inactive tyrosine-protein kinase 7"/>
    <property type="match status" value="1"/>
</dbReference>
<keyword evidence="7 18" id="KW-0472">Membrane</keyword>
<dbReference type="FunFam" id="2.60.40.10:FF:000432">
    <property type="entry name" value="Protein tyrosine kinase 7 (inactive)"/>
    <property type="match status" value="1"/>
</dbReference>
<dbReference type="CDD" id="cd00096">
    <property type="entry name" value="Ig"/>
    <property type="match status" value="2"/>
</dbReference>
<proteinExistence type="predicted"/>
<dbReference type="InterPro" id="IPR007110">
    <property type="entry name" value="Ig-like_dom"/>
</dbReference>
<dbReference type="PRINTS" id="PR00109">
    <property type="entry name" value="TYRKINASE"/>
</dbReference>
<dbReference type="SMART" id="SM00409">
    <property type="entry name" value="IG"/>
    <property type="match status" value="7"/>
</dbReference>
<feature type="domain" description="Ig-like" evidence="21">
    <location>
        <begin position="225"/>
        <end position="301"/>
    </location>
</feature>
<dbReference type="Bgee" id="ENSECAG00000011101">
    <property type="expression patterns" value="Expressed in synovial membrane of synovial joint and 23 other cell types or tissues"/>
</dbReference>
<dbReference type="InterPro" id="IPR036179">
    <property type="entry name" value="Ig-like_dom_sf"/>
</dbReference>
<dbReference type="GO" id="GO:0005524">
    <property type="term" value="F:ATP binding"/>
    <property type="evidence" value="ECO:0007669"/>
    <property type="project" value="UniProtKB-KW"/>
</dbReference>
<dbReference type="AlphaFoldDB" id="A0A3Q2HBC6"/>
<dbReference type="GO" id="GO:0046872">
    <property type="term" value="F:metal ion binding"/>
    <property type="evidence" value="ECO:0007669"/>
    <property type="project" value="UniProtKB-KW"/>
</dbReference>
<evidence type="ECO:0000256" key="2">
    <source>
        <dbReference type="ARBA" id="ARBA00004479"/>
    </source>
</evidence>
<evidence type="ECO:0000259" key="20">
    <source>
        <dbReference type="PROSITE" id="PS50011"/>
    </source>
</evidence>
<feature type="binding site" evidence="16">
    <location>
        <position position="879"/>
    </location>
    <ligand>
        <name>Mg(2+)</name>
        <dbReference type="ChEBI" id="CHEBI:18420"/>
    </ligand>
</feature>
<dbReference type="PANTHER" id="PTHR45080">
    <property type="entry name" value="CONTACTIN 5"/>
    <property type="match status" value="1"/>
</dbReference>
<evidence type="ECO:0000313" key="23">
    <source>
        <dbReference type="Proteomes" id="UP000002281"/>
    </source>
</evidence>
<evidence type="ECO:0000256" key="10">
    <source>
        <dbReference type="ARBA" id="ARBA00023180"/>
    </source>
</evidence>
<reference evidence="22" key="3">
    <citation type="submission" date="2025-09" db="UniProtKB">
        <authorList>
            <consortium name="Ensembl"/>
        </authorList>
    </citation>
    <scope>IDENTIFICATION</scope>
    <source>
        <strain evidence="22">Thoroughbred</strain>
    </source>
</reference>
<dbReference type="FunFam" id="3.30.200.20:FF:000167">
    <property type="entry name" value="Putative inactive tyrosine-protein kinase 7"/>
    <property type="match status" value="1"/>
</dbReference>
<evidence type="ECO:0000256" key="19">
    <source>
        <dbReference type="SAM" id="SignalP"/>
    </source>
</evidence>
<feature type="chain" id="PRO_5023924946" evidence="19">
    <location>
        <begin position="31"/>
        <end position="1014"/>
    </location>
</feature>
<feature type="domain" description="Ig-like" evidence="21">
    <location>
        <begin position="128"/>
        <end position="218"/>
    </location>
</feature>
<dbReference type="GO" id="GO:0070161">
    <property type="term" value="C:anchoring junction"/>
    <property type="evidence" value="ECO:0007669"/>
    <property type="project" value="UniProtKB-SubCell"/>
</dbReference>
<keyword evidence="15" id="KW-0547">Nucleotide-binding</keyword>
<dbReference type="SUPFAM" id="SSF56112">
    <property type="entry name" value="Protein kinase-like (PK-like)"/>
    <property type="match status" value="1"/>
</dbReference>
<dbReference type="GeneTree" id="ENSGT00940000157908"/>
<evidence type="ECO:0000256" key="7">
    <source>
        <dbReference type="ARBA" id="ARBA00023136"/>
    </source>
</evidence>
<feature type="domain" description="Ig-like" evidence="21">
    <location>
        <begin position="309"/>
        <end position="407"/>
    </location>
</feature>
<keyword evidence="19" id="KW-0732">Signal</keyword>
<feature type="binding site" evidence="15">
    <location>
        <position position="878"/>
    </location>
    <ligand>
        <name>ATP</name>
        <dbReference type="ChEBI" id="CHEBI:30616"/>
    </ligand>
</feature>
<feature type="transmembrane region" description="Helical" evidence="18">
    <location>
        <begin position="649"/>
        <end position="670"/>
    </location>
</feature>
<evidence type="ECO:0000256" key="4">
    <source>
        <dbReference type="ARBA" id="ARBA00022692"/>
    </source>
</evidence>
<dbReference type="Pfam" id="PF07714">
    <property type="entry name" value="PK_Tyr_Ser-Thr"/>
    <property type="match status" value="1"/>
</dbReference>
<keyword evidence="3" id="KW-0597">Phosphoprotein</keyword>
<name>A0A3Q2HBC6_HORSE</name>
<dbReference type="Pfam" id="PF07679">
    <property type="entry name" value="I-set"/>
    <property type="match status" value="2"/>
</dbReference>
<gene>
    <name evidence="22 24" type="primary">PTK7</name>
</gene>
<evidence type="ECO:0000256" key="13">
    <source>
        <dbReference type="ARBA" id="ARBA00061725"/>
    </source>
</evidence>
<evidence type="ECO:0000256" key="15">
    <source>
        <dbReference type="PIRSR" id="PIRSR000615-2"/>
    </source>
</evidence>
<dbReference type="FunFam" id="2.60.40.10:FF:000377">
    <property type="entry name" value="Protein tyrosine kinase 7 (inactive)"/>
    <property type="match status" value="1"/>
</dbReference>
<dbReference type="InterPro" id="IPR050958">
    <property type="entry name" value="Cell_Adh-Cytoskel_Orgn"/>
</dbReference>
<dbReference type="SUPFAM" id="SSF48726">
    <property type="entry name" value="Immunoglobulin"/>
    <property type="match status" value="6"/>
</dbReference>
<dbReference type="PANTHER" id="PTHR45080:SF21">
    <property type="entry name" value="INACTIVE TYROSINE-PROTEIN KINASE 7"/>
    <property type="match status" value="1"/>
</dbReference>
<dbReference type="GO" id="GO:0016020">
    <property type="term" value="C:membrane"/>
    <property type="evidence" value="ECO:0007669"/>
    <property type="project" value="UniProtKB-SubCell"/>
</dbReference>
<evidence type="ECO:0000256" key="16">
    <source>
        <dbReference type="PIRSR" id="PIRSR000615-3"/>
    </source>
</evidence>
<dbReference type="FunFam" id="2.60.40.10:FF:000402">
    <property type="entry name" value="Protein tyrosine kinase 7 (inactive)"/>
    <property type="match status" value="1"/>
</dbReference>
<keyword evidence="4 18" id="KW-0812">Transmembrane</keyword>
<evidence type="ECO:0000256" key="14">
    <source>
        <dbReference type="PIRSR" id="PIRSR000615-1"/>
    </source>
</evidence>
<feature type="region of interest" description="Disordered" evidence="17">
    <location>
        <begin position="680"/>
        <end position="703"/>
    </location>
</feature>
<evidence type="ECO:0000256" key="12">
    <source>
        <dbReference type="ARBA" id="ARBA00055918"/>
    </source>
</evidence>
<evidence type="ECO:0000256" key="8">
    <source>
        <dbReference type="ARBA" id="ARBA00023157"/>
    </source>
</evidence>
<evidence type="ECO:0000256" key="9">
    <source>
        <dbReference type="ARBA" id="ARBA00023170"/>
    </source>
</evidence>
<keyword evidence="16" id="KW-0460">Magnesium</keyword>
<dbReference type="InterPro" id="IPR003599">
    <property type="entry name" value="Ig_sub"/>
</dbReference>
<evidence type="ECO:0000256" key="18">
    <source>
        <dbReference type="SAM" id="Phobius"/>
    </source>
</evidence>
<keyword evidence="16" id="KW-0479">Metal-binding</keyword>
<dbReference type="FunFam" id="1.10.510.10:FF:000200">
    <property type="entry name" value="inactive tyrosine-protein kinase 7"/>
    <property type="match status" value="1"/>
</dbReference>
<evidence type="ECO:0000256" key="6">
    <source>
        <dbReference type="ARBA" id="ARBA00022989"/>
    </source>
</evidence>
<feature type="binding site" evidence="15">
    <location>
        <begin position="820"/>
        <end position="826"/>
    </location>
    <ligand>
        <name>ATP</name>
        <dbReference type="ChEBI" id="CHEBI:30616"/>
    </ligand>
</feature>
<dbReference type="InterPro" id="IPR000719">
    <property type="entry name" value="Prot_kinase_dom"/>
</dbReference>
<dbReference type="InterPro" id="IPR011009">
    <property type="entry name" value="Kinase-like_dom_sf"/>
</dbReference>
<reference evidence="22" key="2">
    <citation type="submission" date="2025-08" db="UniProtKB">
        <authorList>
            <consortium name="Ensembl"/>
        </authorList>
    </citation>
    <scope>IDENTIFICATION</scope>
    <source>
        <strain evidence="22">Thoroughbred</strain>
    </source>
</reference>
<feature type="domain" description="Ig-like" evidence="21">
    <location>
        <begin position="506"/>
        <end position="587"/>
    </location>
</feature>
<dbReference type="VGNC" id="VGNC:58740">
    <property type="gene designation" value="PTK7"/>
</dbReference>
<keyword evidence="23" id="KW-1185">Reference proteome</keyword>
<dbReference type="Proteomes" id="UP000002281">
    <property type="component" value="Chromosome 20"/>
</dbReference>
<feature type="domain" description="Ig-like" evidence="21">
    <location>
        <begin position="15"/>
        <end position="118"/>
    </location>
</feature>
<evidence type="ECO:0000256" key="11">
    <source>
        <dbReference type="ARBA" id="ARBA00023319"/>
    </source>
</evidence>
<feature type="active site" description="Proton acceptor" evidence="14">
    <location>
        <position position="874"/>
    </location>
</feature>
<keyword evidence="9" id="KW-0675">Receptor</keyword>
<evidence type="ECO:0000256" key="5">
    <source>
        <dbReference type="ARBA" id="ARBA00022949"/>
    </source>
</evidence>
<dbReference type="SMART" id="SM00408">
    <property type="entry name" value="IGc2"/>
    <property type="match status" value="6"/>
</dbReference>
<dbReference type="InterPro" id="IPR013098">
    <property type="entry name" value="Ig_I-set"/>
</dbReference>
<keyword evidence="10" id="KW-0325">Glycoprotein</keyword>
<dbReference type="InterPro" id="IPR013783">
    <property type="entry name" value="Ig-like_fold"/>
</dbReference>
<dbReference type="Gene3D" id="3.30.200.20">
    <property type="entry name" value="Phosphorylase Kinase, domain 1"/>
    <property type="match status" value="1"/>
</dbReference>
<feature type="signal peptide" evidence="19">
    <location>
        <begin position="1"/>
        <end position="30"/>
    </location>
</feature>
<dbReference type="Gene3D" id="2.60.40.10">
    <property type="entry name" value="Immunoglobulins"/>
    <property type="match status" value="7"/>
</dbReference>
<dbReference type="FunFam" id="2.60.40.10:FF:000395">
    <property type="entry name" value="Protein tyrosine kinase 7 (inactive)"/>
    <property type="match status" value="1"/>
</dbReference>
<keyword evidence="8" id="KW-1015">Disulfide bond</keyword>
<comment type="subunit">
    <text evidence="13">Interacts with CTNNB1.</text>
</comment>
<protein>
    <submittedName>
        <fullName evidence="22">Protein tyrosine kinase 7 (inactive)</fullName>
    </submittedName>
</protein>
<accession>A0A3Q2HBC6</accession>
<dbReference type="PROSITE" id="PS50835">
    <property type="entry name" value="IG_LIKE"/>
    <property type="match status" value="6"/>
</dbReference>
<evidence type="ECO:0000313" key="24">
    <source>
        <dbReference type="VGNC" id="VGNC:58740"/>
    </source>
</evidence>
<evidence type="ECO:0000259" key="21">
    <source>
        <dbReference type="PROSITE" id="PS50835"/>
    </source>
</evidence>
<dbReference type="Pfam" id="PF13927">
    <property type="entry name" value="Ig_3"/>
    <property type="match status" value="4"/>
</dbReference>
<feature type="domain" description="Protein kinase" evidence="20">
    <location>
        <begin position="740"/>
        <end position="1014"/>
    </location>
</feature>
<keyword evidence="11" id="KW-0393">Immunoglobulin domain</keyword>
<comment type="subcellular location">
    <subcellularLocation>
        <location evidence="1">Cell junction</location>
    </subcellularLocation>
    <subcellularLocation>
        <location evidence="2">Membrane</location>
        <topology evidence="2">Single-pass type I membrane protein</topology>
    </subcellularLocation>
</comment>
<feature type="region of interest" description="Disordered" evidence="17">
    <location>
        <begin position="994"/>
        <end position="1014"/>
    </location>
</feature>
<evidence type="ECO:0000256" key="1">
    <source>
        <dbReference type="ARBA" id="ARBA00004282"/>
    </source>
</evidence>
<dbReference type="PROSITE" id="PS00109">
    <property type="entry name" value="PROTEIN_KINASE_TYR"/>
    <property type="match status" value="1"/>
</dbReference>
<dbReference type="Gene3D" id="1.10.510.10">
    <property type="entry name" value="Transferase(Phosphotransferase) domain 1"/>
    <property type="match status" value="1"/>
</dbReference>
<dbReference type="Ensembl" id="ENSECAT00000030820.3">
    <property type="protein sequence ID" value="ENSECAP00000031420.2"/>
    <property type="gene ID" value="ENSECAG00000011101.4"/>
</dbReference>
<dbReference type="InterPro" id="IPR001245">
    <property type="entry name" value="Ser-Thr/Tyr_kinase_cat_dom"/>
</dbReference>
<organism evidence="22 23">
    <name type="scientific">Equus caballus</name>
    <name type="common">Horse</name>
    <dbReference type="NCBI Taxonomy" id="9796"/>
    <lineage>
        <taxon>Eukaryota</taxon>
        <taxon>Metazoa</taxon>
        <taxon>Chordata</taxon>
        <taxon>Craniata</taxon>
        <taxon>Vertebrata</taxon>
        <taxon>Euteleostomi</taxon>
        <taxon>Mammalia</taxon>
        <taxon>Eutheria</taxon>
        <taxon>Laurasiatheria</taxon>
        <taxon>Perissodactyla</taxon>
        <taxon>Equidae</taxon>
        <taxon>Equus</taxon>
    </lineage>
</organism>
<dbReference type="InterPro" id="IPR008266">
    <property type="entry name" value="Tyr_kinase_AS"/>
</dbReference>
<sequence length="1014" mass="112405">MGAARGAPSRPRRLPLLSVLLLPLLGGAQAAIVFIKEPSSQDALQGRRALLRCEVEAPGPVHVYWLLDGAPVQDTERRFAQGSSLSFAAVDRLQDSGVFQCVARDDATGEEARSANASFNIKWIETGPVVLKHPASEAEIQPQTQVTLRCHIDGHPRPTYQWFRDGNPLSDGQSNHTVSSKERNLMLRPASPEHSGLYSCCAHNAFGQACSSQNFTLSIADESFARVVQAPQDVVVARNEEAMFHCQFSAQPPPSLQWVFEDETPITNRSRPPHLRRATVFANGSLLLTQVRPRNAGLYRCIGQGQRGPPIVLEATLHLAEIEDMPPFEPRVFTAGSEERVACLPPQGLPEPSVWWEHAGVRLPAHGRVYQKGHELVFARTAESDAGVYTCHAANLAGQRRQEVNITVATVPTWLKKPQDSQLEEGKPGYLHCLTQATPKPTVIWYRNQMLISEDSRFEVSKNGTLRINSVEVYDGTWYRCVSSTPAGSIEAQARVQVLEKLKFTPPPRPQQCMEFDKEATVPCSATGREKPTIKWIRADGSSLPEWVTDNAGNLHFSRVTRDDAGNYTCIASNGLQGQIRAHVQLTVAVFITFKVEPERTTVYQGHTALLRCEAQGDPKPLIQWKDKPVLEESEGPGSPPPYKMIQTIGLSVGAAVAYIIAVLGLMFYCKKRCKAKRLQKQPEGEEPEMECLNGGPLQNGQPSAEIQEEVALTSLGSGSAAANKRHSTSDKMHFPRASLQPITTLGKSEFGEVFLAKAQGLEEGVAETLVLVKSLQSRDEQQQLDFRREFEMFGKLNHANVVRLLGLCREAEPHYMVLEYVDLGDLKQFLRICKSKDEKLKSQPLSTKQKVALCTQVALGMEHLSNNRFVHKDLAARNCLVSAQRQVKVSALGLSKDVYNSEYYHFRQAWVPLRWMSPEAILESDFSTKSDVWAFGVLMWEVFTHGEMPHGGQADDEVLADLQAGKARLPQPEGCPSKLYRLMQRCWALSPKDRPSFSEIANTLGDSPADNKP</sequence>
<keyword evidence="15" id="KW-0067">ATP-binding</keyword>
<keyword evidence="5" id="KW-0965">Cell junction</keyword>
<reference evidence="22 23" key="1">
    <citation type="journal article" date="2009" name="Science">
        <title>Genome sequence, comparative analysis, and population genetics of the domestic horse.</title>
        <authorList>
            <consortium name="Broad Institute Genome Sequencing Platform"/>
            <consortium name="Broad Institute Whole Genome Assembly Team"/>
            <person name="Wade C.M."/>
            <person name="Giulotto E."/>
            <person name="Sigurdsson S."/>
            <person name="Zoli M."/>
            <person name="Gnerre S."/>
            <person name="Imsland F."/>
            <person name="Lear T.L."/>
            <person name="Adelson D.L."/>
            <person name="Bailey E."/>
            <person name="Bellone R.R."/>
            <person name="Bloecker H."/>
            <person name="Distl O."/>
            <person name="Edgar R.C."/>
            <person name="Garber M."/>
            <person name="Leeb T."/>
            <person name="Mauceli E."/>
            <person name="MacLeod J.N."/>
            <person name="Penedo M.C.T."/>
            <person name="Raison J.M."/>
            <person name="Sharpe T."/>
            <person name="Vogel J."/>
            <person name="Andersson L."/>
            <person name="Antczak D.F."/>
            <person name="Biagi T."/>
            <person name="Binns M.M."/>
            <person name="Chowdhary B.P."/>
            <person name="Coleman S.J."/>
            <person name="Della Valle G."/>
            <person name="Fryc S."/>
            <person name="Guerin G."/>
            <person name="Hasegawa T."/>
            <person name="Hill E.W."/>
            <person name="Jurka J."/>
            <person name="Kiialainen A."/>
            <person name="Lindgren G."/>
            <person name="Liu J."/>
            <person name="Magnani E."/>
            <person name="Mickelson J.R."/>
            <person name="Murray J."/>
            <person name="Nergadze S.G."/>
            <person name="Onofrio R."/>
            <person name="Pedroni S."/>
            <person name="Piras M.F."/>
            <person name="Raudsepp T."/>
            <person name="Rocchi M."/>
            <person name="Roeed K.H."/>
            <person name="Ryder O.A."/>
            <person name="Searle S."/>
            <person name="Skow L."/>
            <person name="Swinburne J.E."/>
            <person name="Syvaenen A.C."/>
            <person name="Tozaki T."/>
            <person name="Valberg S.J."/>
            <person name="Vaudin M."/>
            <person name="White J.R."/>
            <person name="Zody M.C."/>
            <person name="Lander E.S."/>
            <person name="Lindblad-Toh K."/>
        </authorList>
    </citation>
    <scope>NUCLEOTIDE SEQUENCE [LARGE SCALE GENOMIC DNA]</scope>
    <source>
        <strain evidence="22 23">Thoroughbred</strain>
    </source>
</reference>
<comment type="function">
    <text evidence="12">Inactive tyrosine kinase involved in Wnt signaling pathway. Component of both the non-canonical (also known as the Wnt/planar cell polarity signaling) and the canonical Wnt signaling pathway. Functions in cell adhesion, cell migration, cell polarity, proliferation, actin cytoskeleton reorganization and apoptosis. Has a role in embryogenesis, epithelial tissue organization and angiogenesis.</text>
</comment>
<dbReference type="CDD" id="cd05760">
    <property type="entry name" value="Ig2_PTK7"/>
    <property type="match status" value="1"/>
</dbReference>
<keyword evidence="6 18" id="KW-1133">Transmembrane helix</keyword>